<reference evidence="1 2" key="1">
    <citation type="submission" date="2024-01" db="EMBL/GenBank/DDBJ databases">
        <authorList>
            <person name="Alioto T."/>
            <person name="Alioto T."/>
            <person name="Gomez Garrido J."/>
        </authorList>
    </citation>
    <scope>NUCLEOTIDE SEQUENCE [LARGE SCALE GENOMIC DNA]</scope>
</reference>
<evidence type="ECO:0008006" key="3">
    <source>
        <dbReference type="Google" id="ProtNLM"/>
    </source>
</evidence>
<dbReference type="AlphaFoldDB" id="A0AAV1MXU7"/>
<organism evidence="1 2">
    <name type="scientific">Scomber scombrus</name>
    <name type="common">Atlantic mackerel</name>
    <name type="synonym">Scomber vernalis</name>
    <dbReference type="NCBI Taxonomy" id="13677"/>
    <lineage>
        <taxon>Eukaryota</taxon>
        <taxon>Metazoa</taxon>
        <taxon>Chordata</taxon>
        <taxon>Craniata</taxon>
        <taxon>Vertebrata</taxon>
        <taxon>Euteleostomi</taxon>
        <taxon>Actinopterygii</taxon>
        <taxon>Neopterygii</taxon>
        <taxon>Teleostei</taxon>
        <taxon>Neoteleostei</taxon>
        <taxon>Acanthomorphata</taxon>
        <taxon>Pelagiaria</taxon>
        <taxon>Scombriformes</taxon>
        <taxon>Scombridae</taxon>
        <taxon>Scomber</taxon>
    </lineage>
</organism>
<dbReference type="Proteomes" id="UP001314229">
    <property type="component" value="Unassembled WGS sequence"/>
</dbReference>
<evidence type="ECO:0000313" key="2">
    <source>
        <dbReference type="Proteomes" id="UP001314229"/>
    </source>
</evidence>
<sequence length="100" mass="10772">MTHTPTDTNTQINHVCRMSAALLLCAAGGSHSARNAGRDFVLSPPLQTLVRLSVTPLNASNFWGTRFLLKPRLGEEAPLIKPSHQAIHLSVCLTDTGAEK</sequence>
<accession>A0AAV1MXU7</accession>
<gene>
    <name evidence="1" type="ORF">FSCOSCO3_A024353</name>
</gene>
<name>A0AAV1MXU7_SCOSC</name>
<proteinExistence type="predicted"/>
<evidence type="ECO:0000313" key="1">
    <source>
        <dbReference type="EMBL" id="CAK6951475.1"/>
    </source>
</evidence>
<keyword evidence="2" id="KW-1185">Reference proteome</keyword>
<protein>
    <recommendedName>
        <fullName evidence="3">Secreted protein</fullName>
    </recommendedName>
</protein>
<comment type="caution">
    <text evidence="1">The sequence shown here is derived from an EMBL/GenBank/DDBJ whole genome shotgun (WGS) entry which is preliminary data.</text>
</comment>
<dbReference type="EMBL" id="CAWUFR010000006">
    <property type="protein sequence ID" value="CAK6951475.1"/>
    <property type="molecule type" value="Genomic_DNA"/>
</dbReference>